<feature type="domain" description="Anti-sigma-28 factor FlgM C-terminal" evidence="8">
    <location>
        <begin position="32"/>
        <end position="79"/>
    </location>
</feature>
<gene>
    <name evidence="9" type="ORF">N781_01855</name>
</gene>
<dbReference type="NCBIfam" id="TIGR03824">
    <property type="entry name" value="FlgM_jcvi"/>
    <property type="match status" value="1"/>
</dbReference>
<dbReference type="STRING" id="1385510.GCA_000425205_00110"/>
<feature type="compositionally biased region" description="Low complexity" evidence="7">
    <location>
        <begin position="15"/>
        <end position="26"/>
    </location>
</feature>
<keyword evidence="9" id="KW-0966">Cell projection</keyword>
<dbReference type="Proteomes" id="UP000030528">
    <property type="component" value="Unassembled WGS sequence"/>
</dbReference>
<dbReference type="GO" id="GO:0045892">
    <property type="term" value="P:negative regulation of DNA-templated transcription"/>
    <property type="evidence" value="ECO:0007669"/>
    <property type="project" value="InterPro"/>
</dbReference>
<evidence type="ECO:0000256" key="7">
    <source>
        <dbReference type="SAM" id="MobiDB-lite"/>
    </source>
</evidence>
<reference evidence="9 10" key="1">
    <citation type="submission" date="2013-08" db="EMBL/GenBank/DDBJ databases">
        <authorList>
            <person name="Huang J."/>
            <person name="Wang G."/>
        </authorList>
    </citation>
    <scope>NUCLEOTIDE SEQUENCE [LARGE SCALE GENOMIC DNA]</scope>
    <source>
        <strain evidence="9 10">JSM 076056</strain>
    </source>
</reference>
<keyword evidence="6" id="KW-0804">Transcription</keyword>
<keyword evidence="9" id="KW-0969">Cilium</keyword>
<dbReference type="AlphaFoldDB" id="A0A0A5IDM7"/>
<dbReference type="EMBL" id="AVPE01000001">
    <property type="protein sequence ID" value="KGX93947.1"/>
    <property type="molecule type" value="Genomic_DNA"/>
</dbReference>
<evidence type="ECO:0000256" key="1">
    <source>
        <dbReference type="ARBA" id="ARBA00005322"/>
    </source>
</evidence>
<comment type="similarity">
    <text evidence="1">Belongs to the FlgM family.</text>
</comment>
<dbReference type="SUPFAM" id="SSF101498">
    <property type="entry name" value="Anti-sigma factor FlgM"/>
    <property type="match status" value="1"/>
</dbReference>
<dbReference type="RefSeq" id="WP_026798939.1">
    <property type="nucleotide sequence ID" value="NZ_AULI01000001.1"/>
</dbReference>
<keyword evidence="3" id="KW-0678">Repressor</keyword>
<dbReference type="GO" id="GO:0044781">
    <property type="term" value="P:bacterial-type flagellum organization"/>
    <property type="evidence" value="ECO:0007669"/>
    <property type="project" value="UniProtKB-KW"/>
</dbReference>
<dbReference type="eggNOG" id="COG2747">
    <property type="taxonomic scope" value="Bacteria"/>
</dbReference>
<feature type="compositionally biased region" description="Polar residues" evidence="7">
    <location>
        <begin position="36"/>
        <end position="50"/>
    </location>
</feature>
<keyword evidence="9" id="KW-0282">Flagellum</keyword>
<dbReference type="OrthoDB" id="2991036at2"/>
<comment type="caution">
    <text evidence="9">The sequence shown here is derived from an EMBL/GenBank/DDBJ whole genome shotgun (WGS) entry which is preliminary data.</text>
</comment>
<accession>A0A0A5IDM7</accession>
<dbReference type="InterPro" id="IPR007412">
    <property type="entry name" value="FlgM"/>
</dbReference>
<dbReference type="InterPro" id="IPR031316">
    <property type="entry name" value="FlgM_C"/>
</dbReference>
<evidence type="ECO:0000256" key="4">
    <source>
        <dbReference type="ARBA" id="ARBA00022795"/>
    </source>
</evidence>
<proteinExistence type="inferred from homology"/>
<feature type="compositionally biased region" description="Polar residues" evidence="7">
    <location>
        <begin position="1"/>
        <end position="14"/>
    </location>
</feature>
<evidence type="ECO:0000256" key="6">
    <source>
        <dbReference type="ARBA" id="ARBA00023163"/>
    </source>
</evidence>
<sequence length="88" mass="9916">MKINGPQHSNLNPYQKQFQKQAQVQKGEAAKDRVEISSQAKHMQEASNAKQARLDRVEELKNQVQSGTYQVDAKETAKNVANFFKGQA</sequence>
<evidence type="ECO:0000259" key="8">
    <source>
        <dbReference type="Pfam" id="PF04316"/>
    </source>
</evidence>
<feature type="region of interest" description="Disordered" evidence="7">
    <location>
        <begin position="1"/>
        <end position="51"/>
    </location>
</feature>
<name>A0A0A5IDM7_9BACI</name>
<keyword evidence="5" id="KW-0805">Transcription regulation</keyword>
<evidence type="ECO:0000313" key="9">
    <source>
        <dbReference type="EMBL" id="KGX93947.1"/>
    </source>
</evidence>
<organism evidence="9 10">
    <name type="scientific">Pontibacillus halophilus JSM 076056 = DSM 19796</name>
    <dbReference type="NCBI Taxonomy" id="1385510"/>
    <lineage>
        <taxon>Bacteria</taxon>
        <taxon>Bacillati</taxon>
        <taxon>Bacillota</taxon>
        <taxon>Bacilli</taxon>
        <taxon>Bacillales</taxon>
        <taxon>Bacillaceae</taxon>
        <taxon>Pontibacillus</taxon>
    </lineage>
</organism>
<evidence type="ECO:0000256" key="2">
    <source>
        <dbReference type="ARBA" id="ARBA00017823"/>
    </source>
</evidence>
<evidence type="ECO:0000256" key="3">
    <source>
        <dbReference type="ARBA" id="ARBA00022491"/>
    </source>
</evidence>
<protein>
    <recommendedName>
        <fullName evidence="2">Negative regulator of flagellin synthesis</fullName>
    </recommendedName>
</protein>
<keyword evidence="4" id="KW-1005">Bacterial flagellum biogenesis</keyword>
<dbReference type="InterPro" id="IPR035890">
    <property type="entry name" value="Anti-sigma-28_factor_FlgM_sf"/>
</dbReference>
<dbReference type="Pfam" id="PF04316">
    <property type="entry name" value="FlgM"/>
    <property type="match status" value="1"/>
</dbReference>
<evidence type="ECO:0000313" key="10">
    <source>
        <dbReference type="Proteomes" id="UP000030528"/>
    </source>
</evidence>
<keyword evidence="10" id="KW-1185">Reference proteome</keyword>
<evidence type="ECO:0000256" key="5">
    <source>
        <dbReference type="ARBA" id="ARBA00023015"/>
    </source>
</evidence>